<keyword evidence="2" id="KW-0472">Membrane</keyword>
<evidence type="ECO:0000256" key="1">
    <source>
        <dbReference type="SAM" id="MobiDB-lite"/>
    </source>
</evidence>
<dbReference type="Proteomes" id="UP000535543">
    <property type="component" value="Unassembled WGS sequence"/>
</dbReference>
<reference evidence="3 4" key="1">
    <citation type="submission" date="2019-05" db="EMBL/GenBank/DDBJ databases">
        <authorList>
            <person name="Lee S.D."/>
        </authorList>
    </citation>
    <scope>NUCLEOTIDE SEQUENCE [LARGE SCALE GENOMIC DNA]</scope>
    <source>
        <strain evidence="3 4">YC2-7</strain>
    </source>
</reference>
<dbReference type="RefSeq" id="WP_169593037.1">
    <property type="nucleotide sequence ID" value="NZ_VCQU01000011.1"/>
</dbReference>
<reference evidence="3 4" key="2">
    <citation type="submission" date="2020-06" db="EMBL/GenBank/DDBJ databases">
        <title>Antribacter stalactiti gen. nov., sp. nov., a new member of the family Nacardiaceae isolated from a cave.</title>
        <authorList>
            <person name="Kim I.S."/>
        </authorList>
    </citation>
    <scope>NUCLEOTIDE SEQUENCE [LARGE SCALE GENOMIC DNA]</scope>
    <source>
        <strain evidence="3 4">YC2-7</strain>
    </source>
</reference>
<gene>
    <name evidence="3" type="ORF">FGL95_26350</name>
</gene>
<feature type="transmembrane region" description="Helical" evidence="2">
    <location>
        <begin position="36"/>
        <end position="57"/>
    </location>
</feature>
<dbReference type="Pfam" id="PF09913">
    <property type="entry name" value="DUF2142"/>
    <property type="match status" value="1"/>
</dbReference>
<feature type="transmembrane region" description="Helical" evidence="2">
    <location>
        <begin position="381"/>
        <end position="401"/>
    </location>
</feature>
<evidence type="ECO:0000256" key="2">
    <source>
        <dbReference type="SAM" id="Phobius"/>
    </source>
</evidence>
<feature type="compositionally biased region" description="Polar residues" evidence="1">
    <location>
        <begin position="1"/>
        <end position="19"/>
    </location>
</feature>
<organism evidence="3 4">
    <name type="scientific">Antrihabitans stalactiti</name>
    <dbReference type="NCBI Taxonomy" id="2584121"/>
    <lineage>
        <taxon>Bacteria</taxon>
        <taxon>Bacillati</taxon>
        <taxon>Actinomycetota</taxon>
        <taxon>Actinomycetes</taxon>
        <taxon>Mycobacteriales</taxon>
        <taxon>Nocardiaceae</taxon>
        <taxon>Antrihabitans</taxon>
    </lineage>
</organism>
<evidence type="ECO:0000313" key="4">
    <source>
        <dbReference type="Proteomes" id="UP000535543"/>
    </source>
</evidence>
<feature type="transmembrane region" description="Helical" evidence="2">
    <location>
        <begin position="413"/>
        <end position="434"/>
    </location>
</feature>
<feature type="region of interest" description="Disordered" evidence="1">
    <location>
        <begin position="1"/>
        <end position="24"/>
    </location>
</feature>
<dbReference type="AlphaFoldDB" id="A0A848KQL5"/>
<feature type="transmembrane region" description="Helical" evidence="2">
    <location>
        <begin position="298"/>
        <end position="322"/>
    </location>
</feature>
<name>A0A848KQL5_9NOCA</name>
<feature type="transmembrane region" description="Helical" evidence="2">
    <location>
        <begin position="231"/>
        <end position="248"/>
    </location>
</feature>
<dbReference type="InterPro" id="IPR018674">
    <property type="entry name" value="DUF2142_membrane"/>
</dbReference>
<feature type="transmembrane region" description="Helical" evidence="2">
    <location>
        <begin position="260"/>
        <end position="286"/>
    </location>
</feature>
<sequence length="506" mass="55090">MTDSAVTDSPVTDSETAATDSKPKLSERAVGVVRQWGIASCAFTIIAAIFGTVFAVVTPPFWGHDEVTQFGRAYQVAHRGLLPHEINDSRGIAYGGDVDATFDDLMGYAVRDYVNNGEDPEPRVGDSDGYDSLESQHLNGDMHTIWFTNTAAYSPVPYLPAAVGIQTAEVFDLDVGGFLLMTRLAGLLAYVLIVGFALRALRERRAQWLVFTVAMLPIAIFQAGTITADTVTNAVAILVGALLLKSLFLGDRLSKLESAALLTSVIVLPLCKPTYIFVALLVLLVPLDRLGLSPRFRLVPWGFAAVGTLSFLAWTKISGGTTNGMGLMRTKDQWNSVRPSEQLQGILTDPVNFIAVFWRSILRRDNKWFDGFFGELGFSWVEVPATTIVACLLAIALSVGIAERMTVSFRKALIVTLVVAATVGMIYVTLYLTFSPVGFYIIDGIQGRYFVPLAILFFAALLRWTSLRLSDPSGGLNLRAPVIIIIVATVISLITAVARYNLYVWG</sequence>
<comment type="caution">
    <text evidence="3">The sequence shown here is derived from an EMBL/GenBank/DDBJ whole genome shotgun (WGS) entry which is preliminary data.</text>
</comment>
<feature type="transmembrane region" description="Helical" evidence="2">
    <location>
        <begin position="180"/>
        <end position="201"/>
    </location>
</feature>
<accession>A0A848KQL5</accession>
<feature type="transmembrane region" description="Helical" evidence="2">
    <location>
        <begin position="476"/>
        <end position="498"/>
    </location>
</feature>
<evidence type="ECO:0000313" key="3">
    <source>
        <dbReference type="EMBL" id="NMN98560.1"/>
    </source>
</evidence>
<protein>
    <submittedName>
        <fullName evidence="3">DUF2142 domain-containing protein</fullName>
    </submittedName>
</protein>
<proteinExistence type="predicted"/>
<keyword evidence="4" id="KW-1185">Reference proteome</keyword>
<dbReference type="EMBL" id="VCQU01000011">
    <property type="protein sequence ID" value="NMN98560.1"/>
    <property type="molecule type" value="Genomic_DNA"/>
</dbReference>
<keyword evidence="2" id="KW-0812">Transmembrane</keyword>
<feature type="transmembrane region" description="Helical" evidence="2">
    <location>
        <begin position="446"/>
        <end position="464"/>
    </location>
</feature>
<keyword evidence="2" id="KW-1133">Transmembrane helix</keyword>
<feature type="transmembrane region" description="Helical" evidence="2">
    <location>
        <begin position="208"/>
        <end position="225"/>
    </location>
</feature>